<evidence type="ECO:0000256" key="1">
    <source>
        <dbReference type="SAM" id="Coils"/>
    </source>
</evidence>
<feature type="region of interest" description="Disordered" evidence="2">
    <location>
        <begin position="779"/>
        <end position="804"/>
    </location>
</feature>
<keyword evidence="1" id="KW-0175">Coiled coil</keyword>
<feature type="compositionally biased region" description="Basic and acidic residues" evidence="2">
    <location>
        <begin position="828"/>
        <end position="841"/>
    </location>
</feature>
<feature type="compositionally biased region" description="Polar residues" evidence="2">
    <location>
        <begin position="921"/>
        <end position="932"/>
    </location>
</feature>
<feature type="coiled-coil region" evidence="1">
    <location>
        <begin position="266"/>
        <end position="293"/>
    </location>
</feature>
<gene>
    <name evidence="4" type="ORF">F2P81_002173</name>
</gene>
<organism evidence="4 5">
    <name type="scientific">Scophthalmus maximus</name>
    <name type="common">Turbot</name>
    <name type="synonym">Psetta maxima</name>
    <dbReference type="NCBI Taxonomy" id="52904"/>
    <lineage>
        <taxon>Eukaryota</taxon>
        <taxon>Metazoa</taxon>
        <taxon>Chordata</taxon>
        <taxon>Craniata</taxon>
        <taxon>Vertebrata</taxon>
        <taxon>Euteleostomi</taxon>
        <taxon>Actinopterygii</taxon>
        <taxon>Neopterygii</taxon>
        <taxon>Teleostei</taxon>
        <taxon>Neoteleostei</taxon>
        <taxon>Acanthomorphata</taxon>
        <taxon>Carangaria</taxon>
        <taxon>Pleuronectiformes</taxon>
        <taxon>Pleuronectoidei</taxon>
        <taxon>Scophthalmidae</taxon>
        <taxon>Scophthalmus</taxon>
    </lineage>
</organism>
<feature type="domain" description="SPIN-DOC-like zinc-finger" evidence="3">
    <location>
        <begin position="1328"/>
        <end position="1389"/>
    </location>
</feature>
<dbReference type="PANTHER" id="PTHR34589:SF2">
    <property type="entry name" value="ZINC FINGER TRANSLOCATION-ASSOCIATED PROTEIN"/>
    <property type="match status" value="1"/>
</dbReference>
<comment type="caution">
    <text evidence="4">The sequence shown here is derived from an EMBL/GenBank/DDBJ whole genome shotgun (WGS) entry which is preliminary data.</text>
</comment>
<feature type="compositionally biased region" description="Polar residues" evidence="2">
    <location>
        <begin position="132"/>
        <end position="149"/>
    </location>
</feature>
<feature type="compositionally biased region" description="Basic and acidic residues" evidence="2">
    <location>
        <begin position="45"/>
        <end position="59"/>
    </location>
</feature>
<accession>A0A6A4TQY6</accession>
<feature type="region of interest" description="Disordered" evidence="2">
    <location>
        <begin position="1189"/>
        <end position="1211"/>
    </location>
</feature>
<feature type="compositionally biased region" description="Polar residues" evidence="2">
    <location>
        <begin position="60"/>
        <end position="71"/>
    </location>
</feature>
<reference evidence="4 5" key="1">
    <citation type="submission" date="2019-06" db="EMBL/GenBank/DDBJ databases">
        <title>Draft genomes of female and male turbot (Scophthalmus maximus).</title>
        <authorList>
            <person name="Xu H."/>
            <person name="Xu X.-W."/>
            <person name="Shao C."/>
            <person name="Chen S."/>
        </authorList>
    </citation>
    <scope>NUCLEOTIDE SEQUENCE [LARGE SCALE GENOMIC DNA]</scope>
    <source>
        <strain evidence="4">Ysfricsl-2016a</strain>
        <tissue evidence="4">Blood</tissue>
    </source>
</reference>
<feature type="region of interest" description="Disordered" evidence="2">
    <location>
        <begin position="1228"/>
        <end position="1290"/>
    </location>
</feature>
<evidence type="ECO:0000256" key="2">
    <source>
        <dbReference type="SAM" id="MobiDB-lite"/>
    </source>
</evidence>
<dbReference type="Proteomes" id="UP000438429">
    <property type="component" value="Unassembled WGS sequence"/>
</dbReference>
<feature type="region of interest" description="Disordered" evidence="2">
    <location>
        <begin position="44"/>
        <end position="90"/>
    </location>
</feature>
<feature type="region of interest" description="Disordered" evidence="2">
    <location>
        <begin position="888"/>
        <end position="949"/>
    </location>
</feature>
<feature type="compositionally biased region" description="Polar residues" evidence="2">
    <location>
        <begin position="156"/>
        <end position="178"/>
    </location>
</feature>
<dbReference type="EMBL" id="VEVO01000002">
    <property type="protein sequence ID" value="KAF0045644.1"/>
    <property type="molecule type" value="Genomic_DNA"/>
</dbReference>
<sequence length="1409" mass="155277">MSRVSDVDYQKSVALWMRVGPMWEAAPGHLETDVMSERFGSCSAEQHHTGGHHSNDKSCKTANVSPASRSRNVLGDSSFEGPENQKQKWFHTTNPDKFLPQFPASCSVSAKAAGGNAATVKFRTARGAVNRAVTSPTPRSTQLTTSSSVPPVRVTRLTNGSSTQTTPQPHGSMQGTSVPTMQQKERVVLDSQTKFSPTNVATGMILASPPCGPVSIKIEGEAVNTTPQGGTKSAFVTTQRAKGVGNSHPSTESEEERAARRREHWRIKKREQRAKLAARIAKARERIQGAEMVVQRPTAQKAGLMGATPLHLPSQSFLKGASQVQSLTRAKATFTSVKREKNKLQIGAASLTTVNLQIEVQNPQENRATQTAVPLRKFPSFVHISNVTRGIARCKTQRQRFIEAQKNFMNQRNTRCKSPLLASVFGTGNIPRIDPNDTPEQILAKRREYWRVKKREQRAKLSMETKARTKEKDSLMRRVKRYQKILEEMRKARALTQSAGSTLTHASETIGGFIKEDGTVTIKIPKGPTGHNTAAHQFIEELHVGSTTTPFTQPQHQPNPKRRGIAPIRINQPPAPLCPARVKVSFPLSGQLVNKPPRLLSVRPRTQLESTTLSNSHSLSVQAVSQLTLTHPQTPEDSVSGGSTAGSGLGGCVMKMAVSSSAASLSALSLDPGLTEEERMAKKREYWRIKKREQRAARATRLKQGVLQARATAALQRRKAQKQVAVTSVPLSRCLTKLTVNAQLPPDNSVPVTPHANEIKQETESVPAADLNSQPEQAICPDIKHPKSPPPAPQPESDPALSADSQATTLRAVASMKKLLEESLSTVRECKSEPPDIKMGRAEGASEPEMKPDLPQLFFEKDEAAPLAADLTLQIKSWQPDTEALVHARSPSPHLQDLPQVSETPPPVPSSSDVVQLPTCEHSSQTPSNFILNPSMEVADGPSSPRRTRRLCTQKVGPQNRRSPEPPKLRQLPADRLQPQQQHVEEQCQAQEQCQNSRSPSAQRYCSVGTVQGGLTSLQQKREYWKLMKRQQRARLKAPGLNPQAKPTLKPKPSVASPRAVSGIPAVPVVRPATRQAEQSVDTLQVKLPIPSLSYSPRSEENNMDTEPSQITSDCLGAPENPEQVVPRKWTSRSTDEDSAPSLPTLKPPDNPLSSINLQPIEPHSQTPDLIPGPMTIPCSRLQSPTHMIEPPSKLVPISTMVPPKPIPGESEEDFLRRKREYWRIKKKEQRARKAIQDKGPTPRRASNDWRHILPAQDPPTQLRATQDCGPWVSSSDESEHLMRTSVDTDPGSCPYSNYTAPIEDDAELLFADYDSNSGEEGSISDTVWRSRYLMDYDPLNQLLVCMVCGELQYSHSLEGVRAHIDDAHPDTLTLEAGERQRILEAWDEQVSRRERFFTSQLQQHSGTS</sequence>
<feature type="region of interest" description="Disordered" evidence="2">
    <location>
        <begin position="825"/>
        <end position="849"/>
    </location>
</feature>
<name>A0A6A4TQY6_SCOMX</name>
<dbReference type="GO" id="GO:0045892">
    <property type="term" value="P:negative regulation of DNA-templated transcription"/>
    <property type="evidence" value="ECO:0007669"/>
    <property type="project" value="TreeGrafter"/>
</dbReference>
<feature type="region of interest" description="Disordered" evidence="2">
    <location>
        <begin position="1092"/>
        <end position="1155"/>
    </location>
</feature>
<dbReference type="Pfam" id="PF18658">
    <property type="entry name" value="zf-C2H2_12"/>
    <property type="match status" value="1"/>
</dbReference>
<proteinExistence type="predicted"/>
<evidence type="ECO:0000313" key="4">
    <source>
        <dbReference type="EMBL" id="KAF0045644.1"/>
    </source>
</evidence>
<evidence type="ECO:0000313" key="5">
    <source>
        <dbReference type="Proteomes" id="UP000438429"/>
    </source>
</evidence>
<dbReference type="PANTHER" id="PTHR34589">
    <property type="entry name" value="SIMILAR TO RIKEN CDNA 2700081O15"/>
    <property type="match status" value="1"/>
</dbReference>
<dbReference type="InterPro" id="IPR052675">
    <property type="entry name" value="ZnF_transloc-Spindlin_int"/>
</dbReference>
<feature type="region of interest" description="Disordered" evidence="2">
    <location>
        <begin position="1040"/>
        <end position="1060"/>
    </location>
</feature>
<feature type="region of interest" description="Disordered" evidence="2">
    <location>
        <begin position="240"/>
        <end position="264"/>
    </location>
</feature>
<protein>
    <recommendedName>
        <fullName evidence="3">SPIN-DOC-like zinc-finger domain-containing protein</fullName>
    </recommendedName>
</protein>
<feature type="region of interest" description="Disordered" evidence="2">
    <location>
        <begin position="130"/>
        <end position="178"/>
    </location>
</feature>
<evidence type="ECO:0000259" key="3">
    <source>
        <dbReference type="Pfam" id="PF18658"/>
    </source>
</evidence>
<dbReference type="InterPro" id="IPR040647">
    <property type="entry name" value="SPIN-DOC_Znf-C2H2"/>
</dbReference>